<feature type="transmembrane region" description="Helical" evidence="5">
    <location>
        <begin position="164"/>
        <end position="184"/>
    </location>
</feature>
<keyword evidence="3 5" id="KW-1133">Transmembrane helix</keyword>
<dbReference type="InterPro" id="IPR011701">
    <property type="entry name" value="MFS"/>
</dbReference>
<sequence>MLSPLLKQARLAVTITFITNGLVVGAFVARIPDIKKALDISNSTLSLCLLAASLGVFTALPMAGKLAAKHGSSPVAFYSTLAMAFAWTLQSFTFFAVWAFALTAFLAGYTLATQDVAMNSHAVTLEHQSSTRLMSVFHGMFSVGGFAGGIIGGLCSQLDVSYRIQTIIICFGICVAAFLIRSFWLPGNADIHEFEEGAKVHRPALIWLFGIFGLCSTIGEGALGDWGGVLTRETYNASPFLSAFPYIAFSATMVIGRFSGDYLATKFGASRVLASGGFIASIGMFTGLALDSISGVIFGWFWMGMGLSVAIPLIFSAAGSMANNRFAGQIAPAQAVAMVSGISYFGFIVGPPFIGFISDATSLRTALFIPAFLALSIVASSKFAKSA</sequence>
<feature type="transmembrane region" description="Helical" evidence="5">
    <location>
        <begin position="12"/>
        <end position="32"/>
    </location>
</feature>
<feature type="transmembrane region" description="Helical" evidence="5">
    <location>
        <begin position="366"/>
        <end position="384"/>
    </location>
</feature>
<dbReference type="Pfam" id="PF07690">
    <property type="entry name" value="MFS_1"/>
    <property type="match status" value="1"/>
</dbReference>
<evidence type="ECO:0000256" key="3">
    <source>
        <dbReference type="ARBA" id="ARBA00022989"/>
    </source>
</evidence>
<organism evidence="6">
    <name type="scientific">freshwater metagenome</name>
    <dbReference type="NCBI Taxonomy" id="449393"/>
    <lineage>
        <taxon>unclassified sequences</taxon>
        <taxon>metagenomes</taxon>
        <taxon>ecological metagenomes</taxon>
    </lineage>
</organism>
<feature type="transmembrane region" description="Helical" evidence="5">
    <location>
        <begin position="296"/>
        <end position="318"/>
    </location>
</feature>
<dbReference type="GO" id="GO:0022857">
    <property type="term" value="F:transmembrane transporter activity"/>
    <property type="evidence" value="ECO:0007669"/>
    <property type="project" value="InterPro"/>
</dbReference>
<gene>
    <name evidence="6" type="ORF">UFOPK1852_00550</name>
</gene>
<dbReference type="InterPro" id="IPR051788">
    <property type="entry name" value="MFS_Transporter"/>
</dbReference>
<feature type="transmembrane region" description="Helical" evidence="5">
    <location>
        <begin position="272"/>
        <end position="290"/>
    </location>
</feature>
<proteinExistence type="predicted"/>
<dbReference type="CDD" id="cd17393">
    <property type="entry name" value="MFS_MosC_like"/>
    <property type="match status" value="1"/>
</dbReference>
<dbReference type="Gene3D" id="1.20.1250.20">
    <property type="entry name" value="MFS general substrate transporter like domains"/>
    <property type="match status" value="1"/>
</dbReference>
<feature type="transmembrane region" description="Helical" evidence="5">
    <location>
        <begin position="84"/>
        <end position="112"/>
    </location>
</feature>
<feature type="transmembrane region" description="Helical" evidence="5">
    <location>
        <begin position="330"/>
        <end position="354"/>
    </location>
</feature>
<keyword evidence="4 5" id="KW-0472">Membrane</keyword>
<keyword evidence="2 5" id="KW-0812">Transmembrane</keyword>
<feature type="transmembrane region" description="Helical" evidence="5">
    <location>
        <begin position="44"/>
        <end position="64"/>
    </location>
</feature>
<feature type="transmembrane region" description="Helical" evidence="5">
    <location>
        <begin position="204"/>
        <end position="223"/>
    </location>
</feature>
<evidence type="ECO:0000256" key="4">
    <source>
        <dbReference type="ARBA" id="ARBA00023136"/>
    </source>
</evidence>
<evidence type="ECO:0000256" key="1">
    <source>
        <dbReference type="ARBA" id="ARBA00004141"/>
    </source>
</evidence>
<evidence type="ECO:0000313" key="6">
    <source>
        <dbReference type="EMBL" id="CAB4608627.1"/>
    </source>
</evidence>
<evidence type="ECO:0000256" key="5">
    <source>
        <dbReference type="SAM" id="Phobius"/>
    </source>
</evidence>
<dbReference type="SUPFAM" id="SSF103473">
    <property type="entry name" value="MFS general substrate transporter"/>
    <property type="match status" value="1"/>
</dbReference>
<dbReference type="InterPro" id="IPR036259">
    <property type="entry name" value="MFS_trans_sf"/>
</dbReference>
<name>A0A6J6H4N8_9ZZZZ</name>
<accession>A0A6J6H4N8</accession>
<dbReference type="AlphaFoldDB" id="A0A6J6H4N8"/>
<evidence type="ECO:0000256" key="2">
    <source>
        <dbReference type="ARBA" id="ARBA00022692"/>
    </source>
</evidence>
<comment type="subcellular location">
    <subcellularLocation>
        <location evidence="1">Membrane</location>
        <topology evidence="1">Multi-pass membrane protein</topology>
    </subcellularLocation>
</comment>
<feature type="transmembrane region" description="Helical" evidence="5">
    <location>
        <begin position="133"/>
        <end position="152"/>
    </location>
</feature>
<dbReference type="EMBL" id="CAEZUS010000066">
    <property type="protein sequence ID" value="CAB4608627.1"/>
    <property type="molecule type" value="Genomic_DNA"/>
</dbReference>
<dbReference type="PANTHER" id="PTHR23514">
    <property type="entry name" value="BYPASS OF STOP CODON PROTEIN 6"/>
    <property type="match status" value="1"/>
</dbReference>
<reference evidence="6" key="1">
    <citation type="submission" date="2020-05" db="EMBL/GenBank/DDBJ databases">
        <authorList>
            <person name="Chiriac C."/>
            <person name="Salcher M."/>
            <person name="Ghai R."/>
            <person name="Kavagutti S V."/>
        </authorList>
    </citation>
    <scope>NUCLEOTIDE SEQUENCE</scope>
</reference>
<protein>
    <submittedName>
        <fullName evidence="6">Unannotated protein</fullName>
    </submittedName>
</protein>
<feature type="transmembrane region" description="Helical" evidence="5">
    <location>
        <begin position="243"/>
        <end position="260"/>
    </location>
</feature>
<dbReference type="PANTHER" id="PTHR23514:SF13">
    <property type="entry name" value="INNER MEMBRANE PROTEIN YBJJ"/>
    <property type="match status" value="1"/>
</dbReference>
<dbReference type="GO" id="GO:0016020">
    <property type="term" value="C:membrane"/>
    <property type="evidence" value="ECO:0007669"/>
    <property type="project" value="UniProtKB-SubCell"/>
</dbReference>